<dbReference type="GO" id="GO:0051997">
    <property type="term" value="F:2-oxo-4-hydroxy-4-carboxy-5-ureidoimidazoline decarboxylase activity"/>
    <property type="evidence" value="ECO:0007669"/>
    <property type="project" value="UniProtKB-EC"/>
</dbReference>
<keyword evidence="10" id="KW-1185">Reference proteome</keyword>
<evidence type="ECO:0000256" key="1">
    <source>
        <dbReference type="ARBA" id="ARBA00001163"/>
    </source>
</evidence>
<evidence type="ECO:0000259" key="8">
    <source>
        <dbReference type="Pfam" id="PF09349"/>
    </source>
</evidence>
<accession>A0A075UQP9</accession>
<evidence type="ECO:0000256" key="6">
    <source>
        <dbReference type="ARBA" id="ARBA00023239"/>
    </source>
</evidence>
<dbReference type="Pfam" id="PF09349">
    <property type="entry name" value="OHCU_decarbox"/>
    <property type="match status" value="1"/>
</dbReference>
<feature type="region of interest" description="Disordered" evidence="7">
    <location>
        <begin position="69"/>
        <end position="89"/>
    </location>
</feature>
<evidence type="ECO:0000313" key="10">
    <source>
        <dbReference type="Proteomes" id="UP000028492"/>
    </source>
</evidence>
<gene>
    <name evidence="9" type="ORF">AJAP_09705</name>
</gene>
<comment type="catalytic activity">
    <reaction evidence="1">
        <text>5-hydroxy-2-oxo-4-ureido-2,5-dihydro-1H-imidazole-5-carboxylate + H(+) = (S)-allantoin + CO2</text>
        <dbReference type="Rhea" id="RHEA:26301"/>
        <dbReference type="ChEBI" id="CHEBI:15378"/>
        <dbReference type="ChEBI" id="CHEBI:15678"/>
        <dbReference type="ChEBI" id="CHEBI:16526"/>
        <dbReference type="ChEBI" id="CHEBI:58639"/>
        <dbReference type="EC" id="4.1.1.97"/>
    </reaction>
</comment>
<dbReference type="SUPFAM" id="SSF158694">
    <property type="entry name" value="UraD-Like"/>
    <property type="match status" value="1"/>
</dbReference>
<name>A0A075UQP9_9PSEU</name>
<dbReference type="Proteomes" id="UP000028492">
    <property type="component" value="Chromosome"/>
</dbReference>
<protein>
    <recommendedName>
        <fullName evidence="3">2-oxo-4-hydroxy-4-carboxy-5-ureidoimidazoline decarboxylase</fullName>
        <ecNumber evidence="3">4.1.1.97</ecNumber>
    </recommendedName>
</protein>
<dbReference type="EC" id="4.1.1.97" evidence="3"/>
<reference evidence="9 10" key="1">
    <citation type="journal article" date="2014" name="J. Biotechnol.">
        <title>Complete genome sequence of the actinobacterium Amycolatopsis japonica MG417-CF17(T) (=DSM 44213T) producing (S,S)-N,N'-ethylenediaminedisuccinic acid.</title>
        <authorList>
            <person name="Stegmann E."/>
            <person name="Albersmeier A."/>
            <person name="Spohn M."/>
            <person name="Gert H."/>
            <person name="Weber T."/>
            <person name="Wohlleben W."/>
            <person name="Kalinowski J."/>
            <person name="Ruckert C."/>
        </authorList>
    </citation>
    <scope>NUCLEOTIDE SEQUENCE [LARGE SCALE GENOMIC DNA]</scope>
    <source>
        <strain evidence="10">MG417-CF17 (DSM 44213)</strain>
    </source>
</reference>
<dbReference type="Gene3D" id="1.10.3330.10">
    <property type="entry name" value="Oxo-4-hydroxy-4-carboxy-5-ureidoimidazoline decarboxylase"/>
    <property type="match status" value="1"/>
</dbReference>
<keyword evidence="6" id="KW-0456">Lyase</keyword>
<organism evidence="9 10">
    <name type="scientific">Amycolatopsis japonica</name>
    <dbReference type="NCBI Taxonomy" id="208439"/>
    <lineage>
        <taxon>Bacteria</taxon>
        <taxon>Bacillati</taxon>
        <taxon>Actinomycetota</taxon>
        <taxon>Actinomycetes</taxon>
        <taxon>Pseudonocardiales</taxon>
        <taxon>Pseudonocardiaceae</taxon>
        <taxon>Amycolatopsis</taxon>
        <taxon>Amycolatopsis japonica group</taxon>
    </lineage>
</organism>
<evidence type="ECO:0000256" key="5">
    <source>
        <dbReference type="ARBA" id="ARBA00022793"/>
    </source>
</evidence>
<dbReference type="InterPro" id="IPR017595">
    <property type="entry name" value="OHCU_decarboxylase-2"/>
</dbReference>
<evidence type="ECO:0000313" key="9">
    <source>
        <dbReference type="EMBL" id="AIG74839.1"/>
    </source>
</evidence>
<dbReference type="GO" id="GO:0019628">
    <property type="term" value="P:urate catabolic process"/>
    <property type="evidence" value="ECO:0007669"/>
    <property type="project" value="TreeGrafter"/>
</dbReference>
<evidence type="ECO:0000256" key="3">
    <source>
        <dbReference type="ARBA" id="ARBA00012257"/>
    </source>
</evidence>
<dbReference type="NCBIfam" id="NF010372">
    <property type="entry name" value="PRK13798.1"/>
    <property type="match status" value="1"/>
</dbReference>
<sequence>MPLTIREFNEAPAQDVRPALTACLDVPRWVETLLARRPYADLAALLAASEALTPLRPEEVRRAMAAHPRIGEKAGGQSTEAGWSRSEQSGVDGDAAREFAAANAEYEATFGHVFLVCASGRSGAELLENLRSRLSNDPEKELEVAGQELAKIAALRLEKAVTA</sequence>
<dbReference type="HOGENOM" id="CLU_092522_2_0_11"/>
<evidence type="ECO:0000256" key="4">
    <source>
        <dbReference type="ARBA" id="ARBA00022631"/>
    </source>
</evidence>
<evidence type="ECO:0000256" key="2">
    <source>
        <dbReference type="ARBA" id="ARBA00004754"/>
    </source>
</evidence>
<dbReference type="eggNOG" id="COG3195">
    <property type="taxonomic scope" value="Bacteria"/>
</dbReference>
<dbReference type="KEGG" id="aja:AJAP_09705"/>
<feature type="compositionally biased region" description="Polar residues" evidence="7">
    <location>
        <begin position="76"/>
        <end position="89"/>
    </location>
</feature>
<keyword evidence="5" id="KW-0210">Decarboxylase</keyword>
<evidence type="ECO:0000256" key="7">
    <source>
        <dbReference type="SAM" id="MobiDB-lite"/>
    </source>
</evidence>
<dbReference type="EMBL" id="CP008953">
    <property type="protein sequence ID" value="AIG74839.1"/>
    <property type="molecule type" value="Genomic_DNA"/>
</dbReference>
<dbReference type="GO" id="GO:0006144">
    <property type="term" value="P:purine nucleobase metabolic process"/>
    <property type="evidence" value="ECO:0007669"/>
    <property type="project" value="UniProtKB-KW"/>
</dbReference>
<dbReference type="STRING" id="208439.AJAP_09705"/>
<dbReference type="InterPro" id="IPR036778">
    <property type="entry name" value="OHCU_decarboxylase_sf"/>
</dbReference>
<comment type="pathway">
    <text evidence="2">Purine metabolism; urate degradation; (S)-allantoin from urate: step 3/3.</text>
</comment>
<feature type="domain" description="Oxo-4-hydroxy-4-carboxy-5-ureidoimidazoline decarboxylase" evidence="8">
    <location>
        <begin position="9"/>
        <end position="158"/>
    </location>
</feature>
<dbReference type="RefSeq" id="WP_038509815.1">
    <property type="nucleotide sequence ID" value="NZ_CP008953.1"/>
</dbReference>
<dbReference type="NCBIfam" id="TIGR03180">
    <property type="entry name" value="UraD_2"/>
    <property type="match status" value="1"/>
</dbReference>
<dbReference type="InterPro" id="IPR018020">
    <property type="entry name" value="OHCU_decarboxylase"/>
</dbReference>
<proteinExistence type="predicted"/>
<keyword evidence="4" id="KW-0659">Purine metabolism</keyword>
<dbReference type="PANTHER" id="PTHR43466">
    <property type="entry name" value="2-OXO-4-HYDROXY-4-CARBOXY-5-UREIDOIMIDAZOLINE DECARBOXYLASE-RELATED"/>
    <property type="match status" value="1"/>
</dbReference>
<dbReference type="PANTHER" id="PTHR43466:SF1">
    <property type="entry name" value="2-OXO-4-HYDROXY-4-CARBOXY-5-UREIDOIMIDAZOLINE DECARBOXYLASE-RELATED"/>
    <property type="match status" value="1"/>
</dbReference>
<dbReference type="AlphaFoldDB" id="A0A075UQP9"/>